<evidence type="ECO:0000256" key="20">
    <source>
        <dbReference type="SAM" id="MobiDB-lite"/>
    </source>
</evidence>
<dbReference type="GO" id="GO:0003723">
    <property type="term" value="F:RNA binding"/>
    <property type="evidence" value="ECO:0007669"/>
    <property type="project" value="UniProtKB-KW"/>
</dbReference>
<dbReference type="InterPro" id="IPR019786">
    <property type="entry name" value="Zinc_finger_PHD-type_CS"/>
</dbReference>
<dbReference type="PANTHER" id="PTHR10744:SF9">
    <property type="entry name" value="40S RIBOSOMAL PROTEIN S11-RELATED"/>
    <property type="match status" value="1"/>
</dbReference>
<dbReference type="InterPro" id="IPR001965">
    <property type="entry name" value="Znf_PHD"/>
</dbReference>
<feature type="compositionally biased region" description="Polar residues" evidence="20">
    <location>
        <begin position="290"/>
        <end position="304"/>
    </location>
</feature>
<evidence type="ECO:0000256" key="9">
    <source>
        <dbReference type="ARBA" id="ARBA00022884"/>
    </source>
</evidence>
<evidence type="ECO:0000313" key="23">
    <source>
        <dbReference type="Proteomes" id="UP000789396"/>
    </source>
</evidence>
<feature type="region of interest" description="Disordered" evidence="20">
    <location>
        <begin position="242"/>
        <end position="304"/>
    </location>
</feature>
<keyword evidence="11" id="KW-0689">Ribosomal protein</keyword>
<keyword evidence="7 18" id="KW-0863">Zinc-finger</keyword>
<dbReference type="OrthoDB" id="436852at2759"/>
<feature type="compositionally biased region" description="Low complexity" evidence="20">
    <location>
        <begin position="278"/>
        <end position="289"/>
    </location>
</feature>
<evidence type="ECO:0000313" key="22">
    <source>
        <dbReference type="EMBL" id="CAG8475731.1"/>
    </source>
</evidence>
<dbReference type="InterPro" id="IPR000266">
    <property type="entry name" value="Ribosomal_uS17"/>
</dbReference>
<keyword evidence="5" id="KW-0597">Phosphoprotein</keyword>
<feature type="compositionally biased region" description="Polar residues" evidence="20">
    <location>
        <begin position="253"/>
        <end position="267"/>
    </location>
</feature>
<reference evidence="22" key="1">
    <citation type="submission" date="2021-06" db="EMBL/GenBank/DDBJ databases">
        <authorList>
            <person name="Kallberg Y."/>
            <person name="Tangrot J."/>
            <person name="Rosling A."/>
        </authorList>
    </citation>
    <scope>NUCLEOTIDE SEQUENCE</scope>
    <source>
        <strain evidence="22">IN212</strain>
    </source>
</reference>
<dbReference type="SUPFAM" id="SSF57903">
    <property type="entry name" value="FYVE/PHD zinc finger"/>
    <property type="match status" value="1"/>
</dbReference>
<dbReference type="GO" id="GO:0022627">
    <property type="term" value="C:cytosolic small ribosomal subunit"/>
    <property type="evidence" value="ECO:0007669"/>
    <property type="project" value="TreeGrafter"/>
</dbReference>
<evidence type="ECO:0000256" key="12">
    <source>
        <dbReference type="ARBA" id="ARBA00022990"/>
    </source>
</evidence>
<gene>
    <name evidence="22" type="ORF">RFULGI_LOCUS1312</name>
</gene>
<dbReference type="PANTHER" id="PTHR10744">
    <property type="entry name" value="40S RIBOSOMAL PROTEIN S11 FAMILY MEMBER"/>
    <property type="match status" value="1"/>
</dbReference>
<keyword evidence="3" id="KW-0488">Methylation</keyword>
<feature type="domain" description="PHD-type" evidence="21">
    <location>
        <begin position="685"/>
        <end position="735"/>
    </location>
</feature>
<feature type="non-terminal residue" evidence="22">
    <location>
        <position position="935"/>
    </location>
</feature>
<evidence type="ECO:0000256" key="19">
    <source>
        <dbReference type="SAM" id="Coils"/>
    </source>
</evidence>
<evidence type="ECO:0000256" key="3">
    <source>
        <dbReference type="ARBA" id="ARBA00022481"/>
    </source>
</evidence>
<dbReference type="FunFam" id="2.40.50.1000:FF:000008">
    <property type="entry name" value="40S ribosomal protein S11"/>
    <property type="match status" value="1"/>
</dbReference>
<evidence type="ECO:0000256" key="14">
    <source>
        <dbReference type="ARBA" id="ARBA00023274"/>
    </source>
</evidence>
<keyword evidence="19" id="KW-0175">Coiled coil</keyword>
<keyword evidence="13" id="KW-0564">Palmitate</keyword>
<evidence type="ECO:0000256" key="6">
    <source>
        <dbReference type="ARBA" id="ARBA00022723"/>
    </source>
</evidence>
<feature type="compositionally biased region" description="Polar residues" evidence="20">
    <location>
        <begin position="530"/>
        <end position="547"/>
    </location>
</feature>
<dbReference type="GO" id="GO:0003735">
    <property type="term" value="F:structural constituent of ribosome"/>
    <property type="evidence" value="ECO:0007669"/>
    <property type="project" value="InterPro"/>
</dbReference>
<evidence type="ECO:0000256" key="1">
    <source>
        <dbReference type="ARBA" id="ARBA00004496"/>
    </source>
</evidence>
<keyword evidence="12" id="KW-0007">Acetylation</keyword>
<feature type="compositionally biased region" description="Low complexity" evidence="20">
    <location>
        <begin position="648"/>
        <end position="660"/>
    </location>
</feature>
<keyword evidence="10" id="KW-0164">Citrullination</keyword>
<keyword evidence="14" id="KW-0687">Ribonucleoprotein</keyword>
<dbReference type="Proteomes" id="UP000789396">
    <property type="component" value="Unassembled WGS sequence"/>
</dbReference>
<evidence type="ECO:0000256" key="4">
    <source>
        <dbReference type="ARBA" id="ARBA00022490"/>
    </source>
</evidence>
<comment type="subcellular location">
    <subcellularLocation>
        <location evidence="1">Cytoplasm</location>
    </subcellularLocation>
</comment>
<evidence type="ECO:0000256" key="7">
    <source>
        <dbReference type="ARBA" id="ARBA00022771"/>
    </source>
</evidence>
<dbReference type="GO" id="GO:0008270">
    <property type="term" value="F:zinc ion binding"/>
    <property type="evidence" value="ECO:0007669"/>
    <property type="project" value="UniProtKB-KW"/>
</dbReference>
<dbReference type="GO" id="GO:0006412">
    <property type="term" value="P:translation"/>
    <property type="evidence" value="ECO:0007669"/>
    <property type="project" value="InterPro"/>
</dbReference>
<evidence type="ECO:0000256" key="11">
    <source>
        <dbReference type="ARBA" id="ARBA00022980"/>
    </source>
</evidence>
<dbReference type="Gene3D" id="3.30.40.10">
    <property type="entry name" value="Zinc/RING finger domain, C3HC4 (zinc finger)"/>
    <property type="match status" value="1"/>
</dbReference>
<proteinExistence type="inferred from homology"/>
<evidence type="ECO:0000256" key="15">
    <source>
        <dbReference type="ARBA" id="ARBA00023288"/>
    </source>
</evidence>
<feature type="compositionally biased region" description="Basic and acidic residues" evidence="20">
    <location>
        <begin position="489"/>
        <end position="509"/>
    </location>
</feature>
<evidence type="ECO:0000256" key="5">
    <source>
        <dbReference type="ARBA" id="ARBA00022553"/>
    </source>
</evidence>
<keyword evidence="6" id="KW-0479">Metal-binding</keyword>
<dbReference type="SMART" id="SM00249">
    <property type="entry name" value="PHD"/>
    <property type="match status" value="1"/>
</dbReference>
<evidence type="ECO:0000256" key="13">
    <source>
        <dbReference type="ARBA" id="ARBA00023139"/>
    </source>
</evidence>
<dbReference type="Pfam" id="PF00628">
    <property type="entry name" value="PHD"/>
    <property type="match status" value="1"/>
</dbReference>
<evidence type="ECO:0000256" key="16">
    <source>
        <dbReference type="ARBA" id="ARBA00035164"/>
    </source>
</evidence>
<evidence type="ECO:0000256" key="18">
    <source>
        <dbReference type="PROSITE-ProRule" id="PRU00146"/>
    </source>
</evidence>
<dbReference type="InterPro" id="IPR013083">
    <property type="entry name" value="Znf_RING/FYVE/PHD"/>
</dbReference>
<dbReference type="EMBL" id="CAJVPZ010000768">
    <property type="protein sequence ID" value="CAG8475731.1"/>
    <property type="molecule type" value="Genomic_DNA"/>
</dbReference>
<feature type="coiled-coil region" evidence="19">
    <location>
        <begin position="791"/>
        <end position="820"/>
    </location>
</feature>
<dbReference type="PROSITE" id="PS01359">
    <property type="entry name" value="ZF_PHD_1"/>
    <property type="match status" value="1"/>
</dbReference>
<evidence type="ECO:0000256" key="10">
    <source>
        <dbReference type="ARBA" id="ARBA00022934"/>
    </source>
</evidence>
<keyword evidence="23" id="KW-1185">Reference proteome</keyword>
<evidence type="ECO:0000259" key="21">
    <source>
        <dbReference type="PROSITE" id="PS50016"/>
    </source>
</evidence>
<dbReference type="PROSITE" id="PS50016">
    <property type="entry name" value="ZF_PHD_2"/>
    <property type="match status" value="1"/>
</dbReference>
<dbReference type="CDD" id="cd00364">
    <property type="entry name" value="Ribosomal_uS17"/>
    <property type="match status" value="1"/>
</dbReference>
<keyword evidence="9" id="KW-0694">RNA-binding</keyword>
<organism evidence="22 23">
    <name type="scientific">Racocetra fulgida</name>
    <dbReference type="NCBI Taxonomy" id="60492"/>
    <lineage>
        <taxon>Eukaryota</taxon>
        <taxon>Fungi</taxon>
        <taxon>Fungi incertae sedis</taxon>
        <taxon>Mucoromycota</taxon>
        <taxon>Glomeromycotina</taxon>
        <taxon>Glomeromycetes</taxon>
        <taxon>Diversisporales</taxon>
        <taxon>Gigasporaceae</taxon>
        <taxon>Racocetra</taxon>
    </lineage>
</organism>
<sequence length="935" mass="104779">GYLSSMSEQVSQFFIPLMSKCLGFKTPKEAIDGHYIDKKCPWTGMVSIRGRILTGVVVSVKMKRTIIVRREYLHYVTKYNRYEKRHKNLAAHLSPAFVGVSVSSEESSKGTKTIYQYKIVNRTGSIIINTLSNMEDIVAFNSVEIGLSLKPLEISDNRELANKKEEIILRCPYRRNESAFEYWLAGTILTDYLLRIYVNVNAVCRISNIDNNVGKSHSIMGDAERQEMQPPQQQSTSSFNIMSILNPAPSPPSHRSQTVLGTSLQQDSHAHPTLPPASSMTQQTYYQSSPHSQAQSPTFQISSNSPVNIYGYTPQKSTFSPVGFNASSNGTPLSPVKTSPSTPLTNAPTVLQSSHVLMPSEISIPAVSITAYNNRSPSLSPTIQEQDVTASINKSNHHHNGNSSEVNQVTVATTPILSDSCGHLTKDQPPTPTLTPVEFVDQSVQKSGYVHQNLNQSLNAVTAENSSGLEQLASTALCELQNLQRRDVIHNEETRTGRESDVFSDEGHISHPTSPFEERTPVKNIVSPISYESTTGSTPAPPQTDSEFPQYDHDEPMKGFGETTDSESEPSKSEFTRINKTSHVKGKDLQNKRRYKINQKNHEEVSSDDAGSRQRKSGTRRPKATLTKRKLSFTSDRTPKDNKRQFRSRTTSNNSSRNTSPSLGSTNANVVDEMVIDEPERSGEQLYCVCRSSDGQSFMIECDNCDEWFHGACVKISSEESLMVDKFYCPNCTARFEKLKFCSVKCGMDFNRILLEKEERAAKMKLLLSKKNKDNKKGPIKRNVTNRTGQLEDVERLKRIAKKEAKIKKELEEIETLNNVAGRGIERVQSESDQVDSDGSAQDAPCEFEKQSESDGPTHNAPICGYSPRFDWAIDKDDVKYVEEEICTIQKARCKKHRNWQKLAGEKRLIKAQMRKRNDMEEAIINETIDHMAGW</sequence>
<protein>
    <recommendedName>
        <fullName evidence="16">Small ribosomal subunit protein uS17</fullName>
    </recommendedName>
    <alternativeName>
        <fullName evidence="17">40S ribosomal protein S11</fullName>
    </alternativeName>
</protein>
<feature type="region of interest" description="Disordered" evidence="20">
    <location>
        <begin position="825"/>
        <end position="862"/>
    </location>
</feature>
<comment type="caution">
    <text evidence="22">The sequence shown here is derived from an EMBL/GenBank/DDBJ whole genome shotgun (WGS) entry which is preliminary data.</text>
</comment>
<evidence type="ECO:0000256" key="17">
    <source>
        <dbReference type="ARBA" id="ARBA00035471"/>
    </source>
</evidence>
<dbReference type="Pfam" id="PF16205">
    <property type="entry name" value="Ribosomal_S17_N"/>
    <property type="match status" value="1"/>
</dbReference>
<dbReference type="InterPro" id="IPR012340">
    <property type="entry name" value="NA-bd_OB-fold"/>
</dbReference>
<dbReference type="InterPro" id="IPR019787">
    <property type="entry name" value="Znf_PHD-finger"/>
</dbReference>
<evidence type="ECO:0000256" key="2">
    <source>
        <dbReference type="ARBA" id="ARBA00010254"/>
    </source>
</evidence>
<evidence type="ECO:0000256" key="8">
    <source>
        <dbReference type="ARBA" id="ARBA00022833"/>
    </source>
</evidence>
<comment type="similarity">
    <text evidence="2">Belongs to the universal ribosomal protein uS17 family.</text>
</comment>
<dbReference type="AlphaFoldDB" id="A0A9N8W6A0"/>
<name>A0A9N8W6A0_9GLOM</name>
<dbReference type="InterPro" id="IPR032440">
    <property type="entry name" value="Ribosomal_uS17_N"/>
</dbReference>
<dbReference type="Pfam" id="PF00366">
    <property type="entry name" value="Ribosomal_S17"/>
    <property type="match status" value="1"/>
</dbReference>
<dbReference type="SUPFAM" id="SSF50249">
    <property type="entry name" value="Nucleic acid-binding proteins"/>
    <property type="match status" value="1"/>
</dbReference>
<accession>A0A9N8W6A0</accession>
<dbReference type="InterPro" id="IPR011011">
    <property type="entry name" value="Znf_FYVE_PHD"/>
</dbReference>
<keyword evidence="8" id="KW-0862">Zinc</keyword>
<keyword evidence="15" id="KW-0449">Lipoprotein</keyword>
<keyword evidence="4" id="KW-0963">Cytoplasm</keyword>
<feature type="region of interest" description="Disordered" evidence="20">
    <location>
        <begin position="489"/>
        <end position="669"/>
    </location>
</feature>
<feature type="compositionally biased region" description="Basic residues" evidence="20">
    <location>
        <begin position="613"/>
        <end position="631"/>
    </location>
</feature>
<dbReference type="Gene3D" id="2.40.50.1000">
    <property type="match status" value="1"/>
</dbReference>